<comment type="caution">
    <text evidence="3">The sequence shown here is derived from an EMBL/GenBank/DDBJ whole genome shotgun (WGS) entry which is preliminary data.</text>
</comment>
<dbReference type="EMBL" id="SMKY01000166">
    <property type="protein sequence ID" value="TDD74565.1"/>
    <property type="molecule type" value="Genomic_DNA"/>
</dbReference>
<gene>
    <name evidence="3" type="ORF">E1293_29370</name>
</gene>
<feature type="region of interest" description="Disordered" evidence="1">
    <location>
        <begin position="135"/>
        <end position="166"/>
    </location>
</feature>
<dbReference type="AlphaFoldDB" id="A0A4R5AQU9"/>
<proteinExistence type="predicted"/>
<evidence type="ECO:0000256" key="2">
    <source>
        <dbReference type="SAM" id="Phobius"/>
    </source>
</evidence>
<feature type="transmembrane region" description="Helical" evidence="2">
    <location>
        <begin position="111"/>
        <end position="131"/>
    </location>
</feature>
<feature type="compositionally biased region" description="Low complexity" evidence="1">
    <location>
        <begin position="138"/>
        <end position="166"/>
    </location>
</feature>
<evidence type="ECO:0000256" key="1">
    <source>
        <dbReference type="SAM" id="MobiDB-lite"/>
    </source>
</evidence>
<accession>A0A4R5AQU9</accession>
<name>A0A4R5AQU9_9ACTN</name>
<keyword evidence="2" id="KW-1133">Transmembrane helix</keyword>
<feature type="region of interest" description="Disordered" evidence="1">
    <location>
        <begin position="1"/>
        <end position="99"/>
    </location>
</feature>
<protein>
    <submittedName>
        <fullName evidence="3">Uncharacterized protein</fullName>
    </submittedName>
</protein>
<evidence type="ECO:0000313" key="4">
    <source>
        <dbReference type="Proteomes" id="UP000295578"/>
    </source>
</evidence>
<evidence type="ECO:0000313" key="3">
    <source>
        <dbReference type="EMBL" id="TDD74565.1"/>
    </source>
</evidence>
<dbReference type="OrthoDB" id="3871904at2"/>
<keyword evidence="4" id="KW-1185">Reference proteome</keyword>
<keyword evidence="2" id="KW-0812">Transmembrane</keyword>
<keyword evidence="2" id="KW-0472">Membrane</keyword>
<dbReference type="Proteomes" id="UP000295578">
    <property type="component" value="Unassembled WGS sequence"/>
</dbReference>
<dbReference type="RefSeq" id="WP_132200732.1">
    <property type="nucleotide sequence ID" value="NZ_SMKY01000166.1"/>
</dbReference>
<feature type="compositionally biased region" description="Gly residues" evidence="1">
    <location>
        <begin position="28"/>
        <end position="48"/>
    </location>
</feature>
<organism evidence="3 4">
    <name type="scientific">Actinomadura darangshiensis</name>
    <dbReference type="NCBI Taxonomy" id="705336"/>
    <lineage>
        <taxon>Bacteria</taxon>
        <taxon>Bacillati</taxon>
        <taxon>Actinomycetota</taxon>
        <taxon>Actinomycetes</taxon>
        <taxon>Streptosporangiales</taxon>
        <taxon>Thermomonosporaceae</taxon>
        <taxon>Actinomadura</taxon>
    </lineage>
</organism>
<sequence>MRCNAPLDTGNAGDAVEATIRDPQAGSPQGGAPGGGGVPGGSPDGGGVPVPFEPAPPPWADQNPVQWESPPDYTTPMPPSDEQTTHLSPEPWSEPAIWQPPAPPKRSMLPYFLAAAGAVLLIGLAAAIVFWPSGSDESPPAASQPSAAQSQGAPPETESAGTETGTGDLAAQAGAIDKLLDDMGSTRSDLGGVVTQGCPVAGIQRVLDARRGQLSKAQSLDVSALDNGTPMKDALVRALQASTESNQRYLDIAPGCPSEGEVSDVNSRASDAKGEFLGYWAPVAAKAGLSPRTESDI</sequence>
<reference evidence="3 4" key="1">
    <citation type="submission" date="2019-03" db="EMBL/GenBank/DDBJ databases">
        <title>Draft genome sequences of novel Actinobacteria.</title>
        <authorList>
            <person name="Sahin N."/>
            <person name="Ay H."/>
            <person name="Saygin H."/>
        </authorList>
    </citation>
    <scope>NUCLEOTIDE SEQUENCE [LARGE SCALE GENOMIC DNA]</scope>
    <source>
        <strain evidence="3 4">DSM 45941</strain>
    </source>
</reference>